<dbReference type="InterPro" id="IPR043131">
    <property type="entry name" value="BCAT-like_N"/>
</dbReference>
<dbReference type="GO" id="GO:0009097">
    <property type="term" value="P:isoleucine biosynthetic process"/>
    <property type="evidence" value="ECO:0007669"/>
    <property type="project" value="UniProtKB-UniPathway"/>
</dbReference>
<evidence type="ECO:0000256" key="16">
    <source>
        <dbReference type="RuleBase" id="RU004516"/>
    </source>
</evidence>
<dbReference type="GO" id="GO:0009099">
    <property type="term" value="P:L-valine biosynthetic process"/>
    <property type="evidence" value="ECO:0007669"/>
    <property type="project" value="UniProtKB-UniPathway"/>
</dbReference>
<keyword evidence="11 17" id="KW-0100">Branched-chain amino acid biosynthesis</keyword>
<evidence type="ECO:0000256" key="2">
    <source>
        <dbReference type="ARBA" id="ARBA00003109"/>
    </source>
</evidence>
<dbReference type="PANTHER" id="PTHR42743">
    <property type="entry name" value="AMINO-ACID AMINOTRANSFERASE"/>
    <property type="match status" value="1"/>
</dbReference>
<dbReference type="EC" id="2.6.1.42" evidence="17"/>
<comment type="function">
    <text evidence="2 17">Acts on leucine, isoleucine and valine.</text>
</comment>
<evidence type="ECO:0000313" key="18">
    <source>
        <dbReference type="EMBL" id="OGG19313.1"/>
    </source>
</evidence>
<dbReference type="PROSITE" id="PS00770">
    <property type="entry name" value="AA_TRANSFER_CLASS_4"/>
    <property type="match status" value="1"/>
</dbReference>
<comment type="cofactor">
    <cofactor evidence="1 16">
        <name>pyridoxal 5'-phosphate</name>
        <dbReference type="ChEBI" id="CHEBI:597326"/>
    </cofactor>
</comment>
<comment type="catalytic activity">
    <reaction evidence="12 17">
        <text>L-valine + 2-oxoglutarate = 3-methyl-2-oxobutanoate + L-glutamate</text>
        <dbReference type="Rhea" id="RHEA:24813"/>
        <dbReference type="ChEBI" id="CHEBI:11851"/>
        <dbReference type="ChEBI" id="CHEBI:16810"/>
        <dbReference type="ChEBI" id="CHEBI:29985"/>
        <dbReference type="ChEBI" id="CHEBI:57762"/>
        <dbReference type="EC" id="2.6.1.42"/>
    </reaction>
</comment>
<evidence type="ECO:0000256" key="8">
    <source>
        <dbReference type="ARBA" id="ARBA00022605"/>
    </source>
</evidence>
<comment type="catalytic activity">
    <reaction evidence="14 17">
        <text>L-leucine + 2-oxoglutarate = 4-methyl-2-oxopentanoate + L-glutamate</text>
        <dbReference type="Rhea" id="RHEA:18321"/>
        <dbReference type="ChEBI" id="CHEBI:16810"/>
        <dbReference type="ChEBI" id="CHEBI:17865"/>
        <dbReference type="ChEBI" id="CHEBI:29985"/>
        <dbReference type="ChEBI" id="CHEBI:57427"/>
        <dbReference type="EC" id="2.6.1.42"/>
    </reaction>
</comment>
<comment type="pathway">
    <text evidence="4 17">Amino-acid biosynthesis; L-valine biosynthesis; L-valine from pyruvate: step 4/4.</text>
</comment>
<evidence type="ECO:0000256" key="12">
    <source>
        <dbReference type="ARBA" id="ARBA00048212"/>
    </source>
</evidence>
<dbReference type="InterPro" id="IPR001544">
    <property type="entry name" value="Aminotrans_IV"/>
</dbReference>
<dbReference type="Gene3D" id="3.30.470.10">
    <property type="match status" value="1"/>
</dbReference>
<gene>
    <name evidence="17" type="primary">ilvE</name>
    <name evidence="18" type="ORF">A3D78_05435</name>
</gene>
<evidence type="ECO:0000256" key="7">
    <source>
        <dbReference type="ARBA" id="ARBA00022576"/>
    </source>
</evidence>
<dbReference type="GO" id="GO:0009098">
    <property type="term" value="P:L-leucine biosynthetic process"/>
    <property type="evidence" value="ECO:0007669"/>
    <property type="project" value="UniProtKB-UniPathway"/>
</dbReference>
<organism evidence="18 19">
    <name type="scientific">Candidatus Gottesmanbacteria bacterium RIFCSPHIGHO2_02_FULL_39_14</name>
    <dbReference type="NCBI Taxonomy" id="1798383"/>
    <lineage>
        <taxon>Bacteria</taxon>
        <taxon>Candidatus Gottesmaniibacteriota</taxon>
    </lineage>
</organism>
<evidence type="ECO:0000256" key="11">
    <source>
        <dbReference type="ARBA" id="ARBA00023304"/>
    </source>
</evidence>
<dbReference type="GO" id="GO:0052656">
    <property type="term" value="F:L-isoleucine-2-oxoglutarate transaminase activity"/>
    <property type="evidence" value="ECO:0007669"/>
    <property type="project" value="RHEA"/>
</dbReference>
<keyword evidence="10 16" id="KW-0663">Pyridoxal phosphate</keyword>
<comment type="similarity">
    <text evidence="6 15">Belongs to the class-IV pyridoxal-phosphate-dependent aminotransferase family.</text>
</comment>
<dbReference type="InterPro" id="IPR050571">
    <property type="entry name" value="Class-IV_PLP-Dep_Aminotrnsfr"/>
</dbReference>
<evidence type="ECO:0000256" key="9">
    <source>
        <dbReference type="ARBA" id="ARBA00022679"/>
    </source>
</evidence>
<dbReference type="UniPathway" id="UPA00048">
    <property type="reaction ID" value="UER00073"/>
</dbReference>
<dbReference type="SUPFAM" id="SSF56752">
    <property type="entry name" value="D-aminoacid aminotransferase-like PLP-dependent enzymes"/>
    <property type="match status" value="1"/>
</dbReference>
<dbReference type="InterPro" id="IPR018300">
    <property type="entry name" value="Aminotrans_IV_CS"/>
</dbReference>
<dbReference type="UniPathway" id="UPA00049">
    <property type="reaction ID" value="UER00062"/>
</dbReference>
<dbReference type="GO" id="GO:0052655">
    <property type="term" value="F:L-valine-2-oxoglutarate transaminase activity"/>
    <property type="evidence" value="ECO:0007669"/>
    <property type="project" value="RHEA"/>
</dbReference>
<dbReference type="PANTHER" id="PTHR42743:SF4">
    <property type="entry name" value="BRANCHED-CHAIN-AMINO-ACID AMINOTRANSFERASE-RELATED"/>
    <property type="match status" value="1"/>
</dbReference>
<dbReference type="InterPro" id="IPR005785">
    <property type="entry name" value="B_amino_transI"/>
</dbReference>
<dbReference type="UniPathway" id="UPA00047">
    <property type="reaction ID" value="UER00058"/>
</dbReference>
<evidence type="ECO:0000256" key="1">
    <source>
        <dbReference type="ARBA" id="ARBA00001933"/>
    </source>
</evidence>
<reference evidence="18 19" key="1">
    <citation type="journal article" date="2016" name="Nat. Commun.">
        <title>Thousands of microbial genomes shed light on interconnected biogeochemical processes in an aquifer system.</title>
        <authorList>
            <person name="Anantharaman K."/>
            <person name="Brown C.T."/>
            <person name="Hug L.A."/>
            <person name="Sharon I."/>
            <person name="Castelle C.J."/>
            <person name="Probst A.J."/>
            <person name="Thomas B.C."/>
            <person name="Singh A."/>
            <person name="Wilkins M.J."/>
            <person name="Karaoz U."/>
            <person name="Brodie E.L."/>
            <person name="Williams K.H."/>
            <person name="Hubbard S.S."/>
            <person name="Banfield J.F."/>
        </authorList>
    </citation>
    <scope>NUCLEOTIDE SEQUENCE [LARGE SCALE GENOMIC DNA]</scope>
</reference>
<evidence type="ECO:0000313" key="19">
    <source>
        <dbReference type="Proteomes" id="UP000176253"/>
    </source>
</evidence>
<evidence type="ECO:0000256" key="10">
    <source>
        <dbReference type="ARBA" id="ARBA00022898"/>
    </source>
</evidence>
<comment type="caution">
    <text evidence="18">The sequence shown here is derived from an EMBL/GenBank/DDBJ whole genome shotgun (WGS) entry which is preliminary data.</text>
</comment>
<evidence type="ECO:0000256" key="4">
    <source>
        <dbReference type="ARBA" id="ARBA00004931"/>
    </source>
</evidence>
<evidence type="ECO:0000256" key="3">
    <source>
        <dbReference type="ARBA" id="ARBA00004824"/>
    </source>
</evidence>
<comment type="catalytic activity">
    <reaction evidence="13 17">
        <text>L-isoleucine + 2-oxoglutarate = (S)-3-methyl-2-oxopentanoate + L-glutamate</text>
        <dbReference type="Rhea" id="RHEA:24801"/>
        <dbReference type="ChEBI" id="CHEBI:16810"/>
        <dbReference type="ChEBI" id="CHEBI:29985"/>
        <dbReference type="ChEBI" id="CHEBI:35146"/>
        <dbReference type="ChEBI" id="CHEBI:58045"/>
        <dbReference type="EC" id="2.6.1.42"/>
    </reaction>
</comment>
<dbReference type="GO" id="GO:0052654">
    <property type="term" value="F:L-leucine-2-oxoglutarate transaminase activity"/>
    <property type="evidence" value="ECO:0007669"/>
    <property type="project" value="RHEA"/>
</dbReference>
<evidence type="ECO:0000256" key="17">
    <source>
        <dbReference type="RuleBase" id="RU364094"/>
    </source>
</evidence>
<evidence type="ECO:0000256" key="15">
    <source>
        <dbReference type="RuleBase" id="RU004106"/>
    </source>
</evidence>
<evidence type="ECO:0000256" key="6">
    <source>
        <dbReference type="ARBA" id="ARBA00009320"/>
    </source>
</evidence>
<keyword evidence="8 17" id="KW-0028">Amino-acid biosynthesis</keyword>
<evidence type="ECO:0000256" key="13">
    <source>
        <dbReference type="ARBA" id="ARBA00048798"/>
    </source>
</evidence>
<dbReference type="Proteomes" id="UP000176253">
    <property type="component" value="Unassembled WGS sequence"/>
</dbReference>
<evidence type="ECO:0000256" key="14">
    <source>
        <dbReference type="ARBA" id="ARBA00049229"/>
    </source>
</evidence>
<dbReference type="NCBIfam" id="NF005146">
    <property type="entry name" value="PRK06606.1"/>
    <property type="match status" value="1"/>
</dbReference>
<dbReference type="EMBL" id="MFJM01000002">
    <property type="protein sequence ID" value="OGG19313.1"/>
    <property type="molecule type" value="Genomic_DNA"/>
</dbReference>
<protein>
    <recommendedName>
        <fullName evidence="17">Branched-chain-amino-acid aminotransferase</fullName>
        <shortName evidence="17">BCAT</shortName>
        <ecNumber evidence="17">2.6.1.42</ecNumber>
    </recommendedName>
</protein>
<comment type="pathway">
    <text evidence="5 17">Amino-acid biosynthesis; L-leucine biosynthesis; L-leucine from 3-methyl-2-oxobutanoate: step 4/4.</text>
</comment>
<dbReference type="Pfam" id="PF01063">
    <property type="entry name" value="Aminotran_4"/>
    <property type="match status" value="1"/>
</dbReference>
<keyword evidence="9 17" id="KW-0808">Transferase</keyword>
<dbReference type="AlphaFoldDB" id="A0A1F6A3L8"/>
<proteinExistence type="inferred from homology"/>
<comment type="pathway">
    <text evidence="3 17">Amino-acid biosynthesis; L-isoleucine biosynthesis; L-isoleucine from 2-oxobutanoate: step 4/4.</text>
</comment>
<name>A0A1F6A3L8_9BACT</name>
<evidence type="ECO:0000256" key="5">
    <source>
        <dbReference type="ARBA" id="ARBA00005072"/>
    </source>
</evidence>
<accession>A0A1F6A3L8</accession>
<keyword evidence="7 17" id="KW-0032">Aminotransferase</keyword>
<dbReference type="NCBIfam" id="TIGR01122">
    <property type="entry name" value="ilvE_I"/>
    <property type="match status" value="1"/>
</dbReference>
<dbReference type="FunFam" id="3.20.10.10:FF:000002">
    <property type="entry name" value="D-alanine aminotransferase"/>
    <property type="match status" value="1"/>
</dbReference>
<dbReference type="Gene3D" id="3.20.10.10">
    <property type="entry name" value="D-amino Acid Aminotransferase, subunit A, domain 2"/>
    <property type="match status" value="1"/>
</dbReference>
<dbReference type="InterPro" id="IPR036038">
    <property type="entry name" value="Aminotransferase-like"/>
</dbReference>
<dbReference type="InterPro" id="IPR043132">
    <property type="entry name" value="BCAT-like_C"/>
</dbReference>
<dbReference type="STRING" id="1798383.A3D78_05435"/>
<sequence>MSTETYLPFAFFEGKIIPTELAKVSIMTNALQYGNAVFGGIRGYQANNKKNYYIFRIEDHYRRLMSSLKILNQKIPYNLDFLVKTTVGLAEKNLPKSDFYIRPISYAANYEISPDLSKVNFDFAIYMIPLGEYLPVNKGLKLMISNWVRINDNMIPARGKVSGGYINSSLAKGDAARLGFDDALLIGNDGHLTEASSANFFMVRDGYLITSPKYADVLEGVTRRTILQLAHDLGIAAVERMIDRTEVYIADEAFLTGTGAQLAWIAEIDGRVIGNGKIGPISAKIQKLFFNIVRGNEKKYSSWLTPVKV</sequence>